<accession>A0A1A7R8F9</accession>
<protein>
    <submittedName>
        <fullName evidence="3">Uncharacterized protein DUF1206</fullName>
    </submittedName>
</protein>
<dbReference type="OrthoDB" id="1490880at2"/>
<organism evidence="3 4">
    <name type="scientific">Gelidibacter algens</name>
    <dbReference type="NCBI Taxonomy" id="49280"/>
    <lineage>
        <taxon>Bacteria</taxon>
        <taxon>Pseudomonadati</taxon>
        <taxon>Bacteroidota</taxon>
        <taxon>Flavobacteriia</taxon>
        <taxon>Flavobacteriales</taxon>
        <taxon>Flavobacteriaceae</taxon>
        <taxon>Gelidibacter</taxon>
    </lineage>
</organism>
<feature type="transmembrane region" description="Helical" evidence="1">
    <location>
        <begin position="177"/>
        <end position="201"/>
    </location>
</feature>
<keyword evidence="1" id="KW-1133">Transmembrane helix</keyword>
<evidence type="ECO:0000313" key="4">
    <source>
        <dbReference type="Proteomes" id="UP000248987"/>
    </source>
</evidence>
<gene>
    <name evidence="3" type="ORF">LX77_00616</name>
</gene>
<name>A0A1A7R8F9_9FLAO</name>
<dbReference type="RefSeq" id="WP_066429998.1">
    <property type="nucleotide sequence ID" value="NZ_LZRN01000002.1"/>
</dbReference>
<evidence type="ECO:0000259" key="2">
    <source>
        <dbReference type="Pfam" id="PF06724"/>
    </source>
</evidence>
<sequence length="256" mass="27374">MSQKKETISRIGMVAKGAIYLLIGILTALPIFGLGGKTSSSKGALRFLADQSYGQVLLVILGLGLLGYLFFRGYQAIANLKNHDDNAKGYLMRGSYLVSGLVYGYLGFTALKMVFGSSSGKSSSVSKVLNSEYGNTIAIGIALVLVGKAIYEFYMAYSGKFKEEVEQAGIDHKARTLLTNAGTIGFTARGIVAGILAYLFFKAGLQNSSGDLNRADAFNLLQNEFGSIIMAIVAAGIACYGVFMLIKSKYPDVDLR</sequence>
<keyword evidence="1" id="KW-0472">Membrane</keyword>
<dbReference type="STRING" id="49280.A9996_01115"/>
<dbReference type="Proteomes" id="UP000248987">
    <property type="component" value="Unassembled WGS sequence"/>
</dbReference>
<feature type="transmembrane region" description="Helical" evidence="1">
    <location>
        <begin position="96"/>
        <end position="115"/>
    </location>
</feature>
<dbReference type="AlphaFoldDB" id="A0A1A7R8F9"/>
<feature type="transmembrane region" description="Helical" evidence="1">
    <location>
        <begin position="135"/>
        <end position="157"/>
    </location>
</feature>
<comment type="caution">
    <text evidence="3">The sequence shown here is derived from an EMBL/GenBank/DDBJ whole genome shotgun (WGS) entry which is preliminary data.</text>
</comment>
<feature type="transmembrane region" description="Helical" evidence="1">
    <location>
        <begin position="12"/>
        <end position="32"/>
    </location>
</feature>
<reference evidence="3 4" key="1">
    <citation type="submission" date="2018-06" db="EMBL/GenBank/DDBJ databases">
        <title>Genomic Encyclopedia of Archaeal and Bacterial Type Strains, Phase II (KMG-II): from individual species to whole genera.</title>
        <authorList>
            <person name="Goeker M."/>
        </authorList>
    </citation>
    <scope>NUCLEOTIDE SEQUENCE [LARGE SCALE GENOMIC DNA]</scope>
    <source>
        <strain evidence="3 4">DSM 12408</strain>
    </source>
</reference>
<feature type="domain" description="DUF1206" evidence="2">
    <location>
        <begin position="11"/>
        <end position="77"/>
    </location>
</feature>
<keyword evidence="4" id="KW-1185">Reference proteome</keyword>
<dbReference type="InterPro" id="IPR009597">
    <property type="entry name" value="DUF1206"/>
</dbReference>
<feature type="domain" description="DUF1206" evidence="2">
    <location>
        <begin position="96"/>
        <end position="158"/>
    </location>
</feature>
<feature type="transmembrane region" description="Helical" evidence="1">
    <location>
        <begin position="52"/>
        <end position="71"/>
    </location>
</feature>
<dbReference type="EMBL" id="QLLQ01000001">
    <property type="protein sequence ID" value="RAJ28041.1"/>
    <property type="molecule type" value="Genomic_DNA"/>
</dbReference>
<feature type="transmembrane region" description="Helical" evidence="1">
    <location>
        <begin position="225"/>
        <end position="246"/>
    </location>
</feature>
<dbReference type="Pfam" id="PF06724">
    <property type="entry name" value="DUF1206"/>
    <property type="match status" value="3"/>
</dbReference>
<proteinExistence type="predicted"/>
<evidence type="ECO:0000313" key="3">
    <source>
        <dbReference type="EMBL" id="RAJ28041.1"/>
    </source>
</evidence>
<feature type="domain" description="DUF1206" evidence="2">
    <location>
        <begin position="184"/>
        <end position="248"/>
    </location>
</feature>
<evidence type="ECO:0000256" key="1">
    <source>
        <dbReference type="SAM" id="Phobius"/>
    </source>
</evidence>
<keyword evidence="1" id="KW-0812">Transmembrane</keyword>